<proteinExistence type="inferred from homology"/>
<feature type="domain" description="Type I restriction modification DNA specificity" evidence="4">
    <location>
        <begin position="170"/>
        <end position="333"/>
    </location>
</feature>
<evidence type="ECO:0000256" key="1">
    <source>
        <dbReference type="ARBA" id="ARBA00010923"/>
    </source>
</evidence>
<dbReference type="InterPro" id="IPR052021">
    <property type="entry name" value="Type-I_RS_S_subunit"/>
</dbReference>
<evidence type="ECO:0000256" key="3">
    <source>
        <dbReference type="ARBA" id="ARBA00023125"/>
    </source>
</evidence>
<keyword evidence="6" id="KW-1185">Reference proteome</keyword>
<name>A0ABP8MBQ3_9BACT</name>
<dbReference type="PANTHER" id="PTHR30408">
    <property type="entry name" value="TYPE-1 RESTRICTION ENZYME ECOKI SPECIFICITY PROTEIN"/>
    <property type="match status" value="1"/>
</dbReference>
<evidence type="ECO:0000313" key="5">
    <source>
        <dbReference type="EMBL" id="GAA4446366.1"/>
    </source>
</evidence>
<dbReference type="Pfam" id="PF01420">
    <property type="entry name" value="Methylase_S"/>
    <property type="match status" value="2"/>
</dbReference>
<dbReference type="PANTHER" id="PTHR30408:SF13">
    <property type="entry name" value="TYPE I RESTRICTION ENZYME HINDI SPECIFICITY SUBUNIT"/>
    <property type="match status" value="1"/>
</dbReference>
<dbReference type="CDD" id="cd16961">
    <property type="entry name" value="RMtype1_S_TRD-CR_like"/>
    <property type="match status" value="1"/>
</dbReference>
<dbReference type="Gene3D" id="1.10.287.1120">
    <property type="entry name" value="Bipartite methylase S protein"/>
    <property type="match status" value="1"/>
</dbReference>
<dbReference type="InterPro" id="IPR044946">
    <property type="entry name" value="Restrct_endonuc_typeI_TRD_sf"/>
</dbReference>
<evidence type="ECO:0000313" key="6">
    <source>
        <dbReference type="Proteomes" id="UP001500840"/>
    </source>
</evidence>
<reference evidence="6" key="1">
    <citation type="journal article" date="2019" name="Int. J. Syst. Evol. Microbiol.">
        <title>The Global Catalogue of Microorganisms (GCM) 10K type strain sequencing project: providing services to taxonomists for standard genome sequencing and annotation.</title>
        <authorList>
            <consortium name="The Broad Institute Genomics Platform"/>
            <consortium name="The Broad Institute Genome Sequencing Center for Infectious Disease"/>
            <person name="Wu L."/>
            <person name="Ma J."/>
        </authorList>
    </citation>
    <scope>NUCLEOTIDE SEQUENCE [LARGE SCALE GENOMIC DNA]</scope>
    <source>
        <strain evidence="6">JCM 17759</strain>
    </source>
</reference>
<evidence type="ECO:0000259" key="4">
    <source>
        <dbReference type="Pfam" id="PF01420"/>
    </source>
</evidence>
<sequence>MQTGDIKAAQLYLSTYSQSYSEAGLAQSKKWPVGTLCITIAANIAETAILDMDACFPDSVIGFVADERESDVRFVKYKLDLVKQTFKRVSQGAAQDNLSQQKLVSIPLSVPSVTEQRRIADILSTYDDLIENNRRRMELLEASGRQLYEEWFVRLRFPGYEHTKICNGVPNGWERRNLSQVCVAGNGIQTGPFGSQLHQADYTEEGFPVVMPKDISGTQISTSTIARVPEEITERLSKHRLQDGDIVLARRGDIGRKCLITEREKGWLCGTGCMRLRTDRTIISPRMLFNILGRDDVSGELKARAGGSIMPNLNLTILSNISVVVPPANLQTVFDALVEPTHRQISTLDAQNQQLRLARDILLPRLMNGDVPV</sequence>
<dbReference type="CDD" id="cd17282">
    <property type="entry name" value="RMtype1_S_Eco16444ORF1681_TRD1-CR1_like"/>
    <property type="match status" value="1"/>
</dbReference>
<keyword evidence="3" id="KW-0238">DNA-binding</keyword>
<dbReference type="InterPro" id="IPR000055">
    <property type="entry name" value="Restrct_endonuc_typeI_TRD"/>
</dbReference>
<dbReference type="Proteomes" id="UP001500840">
    <property type="component" value="Unassembled WGS sequence"/>
</dbReference>
<comment type="caution">
    <text evidence="5">The sequence shown here is derived from an EMBL/GenBank/DDBJ whole genome shotgun (WGS) entry which is preliminary data.</text>
</comment>
<gene>
    <name evidence="5" type="ORF">GCM10023156_07220</name>
</gene>
<dbReference type="EMBL" id="BAABGA010000010">
    <property type="protein sequence ID" value="GAA4446366.1"/>
    <property type="molecule type" value="Genomic_DNA"/>
</dbReference>
<evidence type="ECO:0000256" key="2">
    <source>
        <dbReference type="ARBA" id="ARBA00022747"/>
    </source>
</evidence>
<dbReference type="SUPFAM" id="SSF116734">
    <property type="entry name" value="DNA methylase specificity domain"/>
    <property type="match status" value="2"/>
</dbReference>
<feature type="domain" description="Type I restriction modification DNA specificity" evidence="4">
    <location>
        <begin position="17"/>
        <end position="141"/>
    </location>
</feature>
<keyword evidence="2" id="KW-0680">Restriction system</keyword>
<organism evidence="5 6">
    <name type="scientific">Novipirellula rosea</name>
    <dbReference type="NCBI Taxonomy" id="1031540"/>
    <lineage>
        <taxon>Bacteria</taxon>
        <taxon>Pseudomonadati</taxon>
        <taxon>Planctomycetota</taxon>
        <taxon>Planctomycetia</taxon>
        <taxon>Pirellulales</taxon>
        <taxon>Pirellulaceae</taxon>
        <taxon>Novipirellula</taxon>
    </lineage>
</organism>
<accession>A0ABP8MBQ3</accession>
<dbReference type="Gene3D" id="3.90.220.20">
    <property type="entry name" value="DNA methylase specificity domains"/>
    <property type="match status" value="2"/>
</dbReference>
<comment type="similarity">
    <text evidence="1">Belongs to the type-I restriction system S methylase family.</text>
</comment>
<protein>
    <recommendedName>
        <fullName evidence="4">Type I restriction modification DNA specificity domain-containing protein</fullName>
    </recommendedName>
</protein>